<keyword evidence="11" id="KW-1185">Reference proteome</keyword>
<feature type="transmembrane region" description="Helical" evidence="8">
    <location>
        <begin position="278"/>
        <end position="298"/>
    </location>
</feature>
<dbReference type="PANTHER" id="PTHR11730:SF6">
    <property type="entry name" value="AMMONIUM TRANSPORTER"/>
    <property type="match status" value="1"/>
</dbReference>
<feature type="transmembrane region" description="Helical" evidence="8">
    <location>
        <begin position="7"/>
        <end position="26"/>
    </location>
</feature>
<dbReference type="PANTHER" id="PTHR11730">
    <property type="entry name" value="AMMONIUM TRANSPORTER"/>
    <property type="match status" value="1"/>
</dbReference>
<dbReference type="Gene3D" id="1.10.3430.10">
    <property type="entry name" value="Ammonium transporter AmtB like domains"/>
    <property type="match status" value="1"/>
</dbReference>
<keyword evidence="5 8" id="KW-1133">Transmembrane helix</keyword>
<keyword evidence="6 8" id="KW-0472">Membrane</keyword>
<dbReference type="EMBL" id="LSYV01000022">
    <property type="protein sequence ID" value="KXZ49380.1"/>
    <property type="molecule type" value="Genomic_DNA"/>
</dbReference>
<evidence type="ECO:0000313" key="11">
    <source>
        <dbReference type="Proteomes" id="UP000075714"/>
    </source>
</evidence>
<evidence type="ECO:0000256" key="2">
    <source>
        <dbReference type="ARBA" id="ARBA00005887"/>
    </source>
</evidence>
<comment type="similarity">
    <text evidence="2">Belongs to the ammonia transporter channel (TC 1.A.11.2) family.</text>
</comment>
<evidence type="ECO:0000256" key="8">
    <source>
        <dbReference type="SAM" id="Phobius"/>
    </source>
</evidence>
<gene>
    <name evidence="10" type="ORF">GPECTOR_21g606</name>
</gene>
<comment type="caution">
    <text evidence="10">The sequence shown here is derived from an EMBL/GenBank/DDBJ whole genome shotgun (WGS) entry which is preliminary data.</text>
</comment>
<dbReference type="OrthoDB" id="534912at2759"/>
<reference evidence="11" key="1">
    <citation type="journal article" date="2016" name="Nat. Commun.">
        <title>The Gonium pectorale genome demonstrates co-option of cell cycle regulation during the evolution of multicellularity.</title>
        <authorList>
            <person name="Hanschen E.R."/>
            <person name="Marriage T.N."/>
            <person name="Ferris P.J."/>
            <person name="Hamaji T."/>
            <person name="Toyoda A."/>
            <person name="Fujiyama A."/>
            <person name="Neme R."/>
            <person name="Noguchi H."/>
            <person name="Minakuchi Y."/>
            <person name="Suzuki M."/>
            <person name="Kawai-Toyooka H."/>
            <person name="Smith D.R."/>
            <person name="Sparks H."/>
            <person name="Anderson J."/>
            <person name="Bakaric R."/>
            <person name="Luria V."/>
            <person name="Karger A."/>
            <person name="Kirschner M.W."/>
            <person name="Durand P.M."/>
            <person name="Michod R.E."/>
            <person name="Nozaki H."/>
            <person name="Olson B.J."/>
        </authorList>
    </citation>
    <scope>NUCLEOTIDE SEQUENCE [LARGE SCALE GENOMIC DNA]</scope>
    <source>
        <strain evidence="11">NIES-2863</strain>
    </source>
</reference>
<dbReference type="STRING" id="33097.A0A150GIY8"/>
<feature type="domain" description="Ammonium transporter AmtB-like" evidence="9">
    <location>
        <begin position="1"/>
        <end position="305"/>
    </location>
</feature>
<evidence type="ECO:0000256" key="6">
    <source>
        <dbReference type="ARBA" id="ARBA00023136"/>
    </source>
</evidence>
<feature type="transmembrane region" description="Helical" evidence="8">
    <location>
        <begin position="253"/>
        <end position="272"/>
    </location>
</feature>
<organism evidence="10 11">
    <name type="scientific">Gonium pectorale</name>
    <name type="common">Green alga</name>
    <dbReference type="NCBI Taxonomy" id="33097"/>
    <lineage>
        <taxon>Eukaryota</taxon>
        <taxon>Viridiplantae</taxon>
        <taxon>Chlorophyta</taxon>
        <taxon>core chlorophytes</taxon>
        <taxon>Chlorophyceae</taxon>
        <taxon>CS clade</taxon>
        <taxon>Chlamydomonadales</taxon>
        <taxon>Volvocaceae</taxon>
        <taxon>Gonium</taxon>
    </lineage>
</organism>
<evidence type="ECO:0000256" key="4">
    <source>
        <dbReference type="ARBA" id="ARBA00022692"/>
    </source>
</evidence>
<dbReference type="GO" id="GO:0008519">
    <property type="term" value="F:ammonium channel activity"/>
    <property type="evidence" value="ECO:0007669"/>
    <property type="project" value="InterPro"/>
</dbReference>
<protein>
    <recommendedName>
        <fullName evidence="9">Ammonium transporter AmtB-like domain-containing protein</fullName>
    </recommendedName>
</protein>
<evidence type="ECO:0000313" key="10">
    <source>
        <dbReference type="EMBL" id="KXZ49380.1"/>
    </source>
</evidence>
<name>A0A150GIY8_GONPE</name>
<sequence>MNVLLKNILDVCAGAIGFYLFGYAFAFGHRPNERSNAFIGDWNFALSYTTEVGRDDSGVRFDGLPGQGWHSWLFQWALCAVATCIVSGAVAERCALPAYLAYAFFLSAFVYPVVVHWVWSPQGWLSAFNMSRDGYALILRTGAIDFAGAGVVHMTGGMAALMGAWVIGPRIGRFDASGKVNEMRGHSATLVVMGTFLLWFGFYGFIPGANLTIGTKVGATIVSRAAVTATLSAASAGLLALLGRFGASGGWDVVRGCHGCLAGLVAMCAGAAVVEPWAAILCGAGAAGVFVGAEYVVLHKMKIGEPK</sequence>
<evidence type="ECO:0000256" key="5">
    <source>
        <dbReference type="ARBA" id="ARBA00022989"/>
    </source>
</evidence>
<dbReference type="Pfam" id="PF00909">
    <property type="entry name" value="Ammonium_transp"/>
    <property type="match status" value="1"/>
</dbReference>
<dbReference type="GO" id="GO:0097272">
    <property type="term" value="P:ammonium homeostasis"/>
    <property type="evidence" value="ECO:0007669"/>
    <property type="project" value="TreeGrafter"/>
</dbReference>
<feature type="transmembrane region" description="Helical" evidence="8">
    <location>
        <begin position="98"/>
        <end position="119"/>
    </location>
</feature>
<proteinExistence type="inferred from homology"/>
<evidence type="ECO:0000256" key="1">
    <source>
        <dbReference type="ARBA" id="ARBA00004141"/>
    </source>
</evidence>
<dbReference type="SUPFAM" id="SSF111352">
    <property type="entry name" value="Ammonium transporter"/>
    <property type="match status" value="1"/>
</dbReference>
<comment type="subcellular location">
    <subcellularLocation>
        <location evidence="1">Membrane</location>
        <topology evidence="1">Multi-pass membrane protein</topology>
    </subcellularLocation>
</comment>
<dbReference type="InterPro" id="IPR029020">
    <property type="entry name" value="Ammonium/urea_transptr"/>
</dbReference>
<feature type="transmembrane region" description="Helical" evidence="8">
    <location>
        <begin position="188"/>
        <end position="209"/>
    </location>
</feature>
<evidence type="ECO:0000256" key="3">
    <source>
        <dbReference type="ARBA" id="ARBA00022448"/>
    </source>
</evidence>
<dbReference type="AlphaFoldDB" id="A0A150GIY8"/>
<feature type="transmembrane region" description="Helical" evidence="8">
    <location>
        <begin position="221"/>
        <end position="241"/>
    </location>
</feature>
<feature type="transmembrane region" description="Helical" evidence="8">
    <location>
        <begin position="146"/>
        <end position="167"/>
    </location>
</feature>
<evidence type="ECO:0000256" key="7">
    <source>
        <dbReference type="ARBA" id="ARBA00023177"/>
    </source>
</evidence>
<evidence type="ECO:0000259" key="9">
    <source>
        <dbReference type="Pfam" id="PF00909"/>
    </source>
</evidence>
<keyword evidence="4 8" id="KW-0812">Transmembrane</keyword>
<keyword evidence="3" id="KW-0813">Transport</keyword>
<dbReference type="InterPro" id="IPR024041">
    <property type="entry name" value="NH4_transpt_AmtB-like_dom"/>
</dbReference>
<accession>A0A150GIY8</accession>
<dbReference type="Proteomes" id="UP000075714">
    <property type="component" value="Unassembled WGS sequence"/>
</dbReference>
<feature type="transmembrane region" description="Helical" evidence="8">
    <location>
        <begin position="72"/>
        <end position="91"/>
    </location>
</feature>
<keyword evidence="7" id="KW-0924">Ammonia transport</keyword>
<dbReference type="GO" id="GO:0005886">
    <property type="term" value="C:plasma membrane"/>
    <property type="evidence" value="ECO:0007669"/>
    <property type="project" value="TreeGrafter"/>
</dbReference>